<dbReference type="OrthoDB" id="1911813at2"/>
<feature type="transmembrane region" description="Helical" evidence="1">
    <location>
        <begin position="98"/>
        <end position="115"/>
    </location>
</feature>
<dbReference type="Proteomes" id="UP000011728">
    <property type="component" value="Chromosome"/>
</dbReference>
<dbReference type="AlphaFoldDB" id="M1LXC0"/>
<dbReference type="Pfam" id="PF20589">
    <property type="entry name" value="DUF6790"/>
    <property type="match status" value="1"/>
</dbReference>
<dbReference type="EMBL" id="CP004121">
    <property type="protein sequence ID" value="AGF57900.1"/>
    <property type="molecule type" value="Genomic_DNA"/>
</dbReference>
<dbReference type="RefSeq" id="WP_015394211.1">
    <property type="nucleotide sequence ID" value="NC_020291.1"/>
</dbReference>
<keyword evidence="1" id="KW-0812">Transmembrane</keyword>
<dbReference type="eggNOG" id="ENOG5030AIT">
    <property type="taxonomic scope" value="Bacteria"/>
</dbReference>
<keyword evidence="1" id="KW-1133">Transmembrane helix</keyword>
<sequence length="154" mass="16588">MPFIFFTLLGISIGVIDASLISKAVTIADFLSKILLWEVVVGVGGLGILAFVGHALMSEKIAKYIGWESNGFQKELGFSELGMGIIAIMSLWGGKEYLNSAIIVSCILCAGASYVRIIDLTRNRNLVWGNVISLVPDLFIPVSLIVLKILSSVL</sequence>
<proteinExistence type="predicted"/>
<organism evidence="2 3">
    <name type="scientific">Clostridium saccharoperbutylacetonicum N1-4(HMT)</name>
    <dbReference type="NCBI Taxonomy" id="931276"/>
    <lineage>
        <taxon>Bacteria</taxon>
        <taxon>Bacillati</taxon>
        <taxon>Bacillota</taxon>
        <taxon>Clostridia</taxon>
        <taxon>Eubacteriales</taxon>
        <taxon>Clostridiaceae</taxon>
        <taxon>Clostridium</taxon>
    </lineage>
</organism>
<evidence type="ECO:0000256" key="1">
    <source>
        <dbReference type="SAM" id="Phobius"/>
    </source>
</evidence>
<feature type="transmembrane region" description="Helical" evidence="1">
    <location>
        <begin position="127"/>
        <end position="150"/>
    </location>
</feature>
<feature type="transmembrane region" description="Helical" evidence="1">
    <location>
        <begin position="76"/>
        <end position="92"/>
    </location>
</feature>
<evidence type="ECO:0000313" key="2">
    <source>
        <dbReference type="EMBL" id="AGF57900.1"/>
    </source>
</evidence>
<dbReference type="KEGG" id="csr:Cspa_c41470"/>
<dbReference type="InterPro" id="IPR046740">
    <property type="entry name" value="DUF6790"/>
</dbReference>
<dbReference type="HOGENOM" id="CLU_119491_2_0_9"/>
<keyword evidence="3" id="KW-1185">Reference proteome</keyword>
<keyword evidence="1" id="KW-0472">Membrane</keyword>
<evidence type="ECO:0008006" key="4">
    <source>
        <dbReference type="Google" id="ProtNLM"/>
    </source>
</evidence>
<gene>
    <name evidence="2" type="ORF">Cspa_c41470</name>
</gene>
<dbReference type="STRING" id="36745.CLSAP_38990"/>
<reference evidence="2 3" key="1">
    <citation type="submission" date="2013-02" db="EMBL/GenBank/DDBJ databases">
        <title>Genome sequence of Clostridium saccharoperbutylacetonicum N1-4(HMT).</title>
        <authorList>
            <person name="Poehlein A."/>
            <person name="Daniel R."/>
        </authorList>
    </citation>
    <scope>NUCLEOTIDE SEQUENCE [LARGE SCALE GENOMIC DNA]</scope>
    <source>
        <strain evidence="3">N1-4(HMT)</strain>
    </source>
</reference>
<name>M1LXC0_9CLOT</name>
<protein>
    <recommendedName>
        <fullName evidence="4">DUF4345 domain-containing protein</fullName>
    </recommendedName>
</protein>
<dbReference type="PATRIC" id="fig|931276.5.peg.4179"/>
<evidence type="ECO:0000313" key="3">
    <source>
        <dbReference type="Proteomes" id="UP000011728"/>
    </source>
</evidence>
<accession>M1LXC0</accession>
<feature type="transmembrane region" description="Helical" evidence="1">
    <location>
        <begin position="34"/>
        <end position="56"/>
    </location>
</feature>